<keyword evidence="15" id="KW-0675">Receptor</keyword>
<evidence type="ECO:0000256" key="8">
    <source>
        <dbReference type="ARBA" id="ARBA00023077"/>
    </source>
</evidence>
<feature type="domain" description="TonB-dependent receptor-like beta-barrel" evidence="13">
    <location>
        <begin position="306"/>
        <end position="781"/>
    </location>
</feature>
<keyword evidence="10" id="KW-0998">Cell outer membrane</keyword>
<keyword evidence="4" id="KW-0410">Iron transport</keyword>
<feature type="chain" id="PRO_5013145064" evidence="12">
    <location>
        <begin position="31"/>
        <end position="819"/>
    </location>
</feature>
<dbReference type="PANTHER" id="PTHR32552">
    <property type="entry name" value="FERRICHROME IRON RECEPTOR-RELATED"/>
    <property type="match status" value="1"/>
</dbReference>
<dbReference type="PANTHER" id="PTHR32552:SF81">
    <property type="entry name" value="TONB-DEPENDENT OUTER MEMBRANE RECEPTOR"/>
    <property type="match status" value="1"/>
</dbReference>
<keyword evidence="3" id="KW-1134">Transmembrane beta strand</keyword>
<feature type="signal peptide" evidence="12">
    <location>
        <begin position="1"/>
        <end position="30"/>
    </location>
</feature>
<evidence type="ECO:0000313" key="16">
    <source>
        <dbReference type="Proteomes" id="UP000198281"/>
    </source>
</evidence>
<sequence>MGVDRQRQVIRFPFLLAVPSALALASPVVAASAAQIDLPAGRLGDAVALLATQARISVSVPDAGLWARPVPVIRGRMSGREAVTRLARAAGGKAEALAGGGWRITPARRARRAQPVTPAVLTTIAAVEPAGTDIIVTASKRDIRLGDYPATVSVLDGRDLALGGTGGTDAILARQANLSSTHLGAGRNKLFIRGIADSSFTGPTQATVGQYFGDVRLSYNAPDPDLKLYDIASVEVIEGPNGTLYGAGSLGGIVRVVRNAPRPGRVEASASAGVSATQHGEPGGDLGAMVNLPVAGDAATLRIVGYGVSEGGYIDNPARDENDVNRTDTYGARATLRLLPGDGWTVDLGGTFQKIHGADSQYADRDGPRLTRSTLVDQGFDGRYALADLVIVKDWDDLRLVSSTGLASQKLDERYDATVPEGMADAPPDASGDGARQWPLLAQAAPLAPQPLVFAQNNDTRFFSSETRLSRPMRDGFGWVMGISFLDNRARLTRSLGPVGVPTPLTGVTNRIREYTGYGEASIELRHGLLVTAGARLTHSRLSGEGEDVAVDVAFDRAVRGSRSETNVLPSLAVSANVLPDFILFARYQQGFRPGGLAVEGDFVRQFRRDQIASWEAGARYGAPGWGGFQLAATFSVTQWDDIQADFIDSAGLPTTANIGDGRIYSLAASAGLRPLPGLSVEAAFVYNDSKVSDPVPVFQLARLSQLPNVAQFSARGSVDYQTFISDALDLRLSANLRYVGSSRLGVGPVLGEAQGDYLDTALTARIGRPDFGVSFTVTNLADAVGNRFALGTPFLMNRIDQITPLRPRTVRLGFDARF</sequence>
<name>A0A239GUM4_9SPHN</name>
<comment type="subcellular location">
    <subcellularLocation>
        <location evidence="1">Cell outer membrane</location>
        <topology evidence="1">Multi-pass membrane protein</topology>
    </subcellularLocation>
</comment>
<evidence type="ECO:0000256" key="4">
    <source>
        <dbReference type="ARBA" id="ARBA00022496"/>
    </source>
</evidence>
<keyword evidence="6" id="KW-0408">Iron</keyword>
<dbReference type="Pfam" id="PF07715">
    <property type="entry name" value="Plug"/>
    <property type="match status" value="1"/>
</dbReference>
<keyword evidence="9 11" id="KW-0472">Membrane</keyword>
<dbReference type="GO" id="GO:0009279">
    <property type="term" value="C:cell outer membrane"/>
    <property type="evidence" value="ECO:0007669"/>
    <property type="project" value="UniProtKB-SubCell"/>
</dbReference>
<comment type="similarity">
    <text evidence="11">Belongs to the TonB-dependent receptor family.</text>
</comment>
<proteinExistence type="inferred from homology"/>
<protein>
    <submittedName>
        <fullName evidence="15">Outer membrane receptor proteins, mostly Fe transport</fullName>
    </submittedName>
</protein>
<evidence type="ECO:0000256" key="10">
    <source>
        <dbReference type="ARBA" id="ARBA00023237"/>
    </source>
</evidence>
<dbReference type="GO" id="GO:0006826">
    <property type="term" value="P:iron ion transport"/>
    <property type="evidence" value="ECO:0007669"/>
    <property type="project" value="UniProtKB-KW"/>
</dbReference>
<dbReference type="Proteomes" id="UP000198281">
    <property type="component" value="Unassembled WGS sequence"/>
</dbReference>
<keyword evidence="12" id="KW-0732">Signal</keyword>
<keyword evidence="16" id="KW-1185">Reference proteome</keyword>
<keyword evidence="2" id="KW-0813">Transport</keyword>
<dbReference type="Gene3D" id="2.40.170.20">
    <property type="entry name" value="TonB-dependent receptor, beta-barrel domain"/>
    <property type="match status" value="1"/>
</dbReference>
<evidence type="ECO:0000313" key="15">
    <source>
        <dbReference type="EMBL" id="SNS72498.1"/>
    </source>
</evidence>
<dbReference type="SUPFAM" id="SSF56935">
    <property type="entry name" value="Porins"/>
    <property type="match status" value="1"/>
</dbReference>
<reference evidence="16" key="1">
    <citation type="submission" date="2017-06" db="EMBL/GenBank/DDBJ databases">
        <authorList>
            <person name="Varghese N."/>
            <person name="Submissions S."/>
        </authorList>
    </citation>
    <scope>NUCLEOTIDE SEQUENCE [LARGE SCALE GENOMIC DNA]</scope>
    <source>
        <strain evidence="16">LNB2</strain>
    </source>
</reference>
<gene>
    <name evidence="15" type="ORF">SAMN06295912_11396</name>
</gene>
<evidence type="ECO:0000256" key="12">
    <source>
        <dbReference type="SAM" id="SignalP"/>
    </source>
</evidence>
<dbReference type="EMBL" id="FZOS01000013">
    <property type="protein sequence ID" value="SNS72498.1"/>
    <property type="molecule type" value="Genomic_DNA"/>
</dbReference>
<accession>A0A239GUM4</accession>
<dbReference type="InterPro" id="IPR039426">
    <property type="entry name" value="TonB-dep_rcpt-like"/>
</dbReference>
<dbReference type="AlphaFoldDB" id="A0A239GUM4"/>
<evidence type="ECO:0000256" key="7">
    <source>
        <dbReference type="ARBA" id="ARBA00023065"/>
    </source>
</evidence>
<evidence type="ECO:0000256" key="3">
    <source>
        <dbReference type="ARBA" id="ARBA00022452"/>
    </source>
</evidence>
<evidence type="ECO:0000259" key="13">
    <source>
        <dbReference type="Pfam" id="PF00593"/>
    </source>
</evidence>
<dbReference type="OrthoDB" id="9760333at2"/>
<evidence type="ECO:0000256" key="5">
    <source>
        <dbReference type="ARBA" id="ARBA00022692"/>
    </source>
</evidence>
<dbReference type="Gene3D" id="3.55.50.30">
    <property type="match status" value="1"/>
</dbReference>
<keyword evidence="8 11" id="KW-0798">TonB box</keyword>
<evidence type="ECO:0000256" key="2">
    <source>
        <dbReference type="ARBA" id="ARBA00022448"/>
    </source>
</evidence>
<evidence type="ECO:0000256" key="6">
    <source>
        <dbReference type="ARBA" id="ARBA00023004"/>
    </source>
</evidence>
<dbReference type="InterPro" id="IPR036942">
    <property type="entry name" value="Beta-barrel_TonB_sf"/>
</dbReference>
<feature type="domain" description="TonB-dependent receptor plug" evidence="14">
    <location>
        <begin position="147"/>
        <end position="253"/>
    </location>
</feature>
<dbReference type="InterPro" id="IPR012910">
    <property type="entry name" value="Plug_dom"/>
</dbReference>
<evidence type="ECO:0000256" key="9">
    <source>
        <dbReference type="ARBA" id="ARBA00023136"/>
    </source>
</evidence>
<keyword evidence="7" id="KW-0406">Ion transport</keyword>
<dbReference type="InterPro" id="IPR000531">
    <property type="entry name" value="Beta-barrel_TonB"/>
</dbReference>
<evidence type="ECO:0000256" key="11">
    <source>
        <dbReference type="RuleBase" id="RU003357"/>
    </source>
</evidence>
<keyword evidence="5" id="KW-0812">Transmembrane</keyword>
<organism evidence="15 16">
    <name type="scientific">Edaphosphingomonas laterariae</name>
    <dbReference type="NCBI Taxonomy" id="861865"/>
    <lineage>
        <taxon>Bacteria</taxon>
        <taxon>Pseudomonadati</taxon>
        <taxon>Pseudomonadota</taxon>
        <taxon>Alphaproteobacteria</taxon>
        <taxon>Sphingomonadales</taxon>
        <taxon>Rhizorhabdaceae</taxon>
        <taxon>Edaphosphingomonas</taxon>
    </lineage>
</organism>
<evidence type="ECO:0000259" key="14">
    <source>
        <dbReference type="Pfam" id="PF07715"/>
    </source>
</evidence>
<dbReference type="Pfam" id="PF00593">
    <property type="entry name" value="TonB_dep_Rec_b-barrel"/>
    <property type="match status" value="1"/>
</dbReference>
<evidence type="ECO:0000256" key="1">
    <source>
        <dbReference type="ARBA" id="ARBA00004571"/>
    </source>
</evidence>
<dbReference type="RefSeq" id="WP_089220027.1">
    <property type="nucleotide sequence ID" value="NZ_FZOS01000013.1"/>
</dbReference>